<organism evidence="2 3">
    <name type="scientific">Emticicia aquatilis</name>
    <dbReference type="NCBI Taxonomy" id="1537369"/>
    <lineage>
        <taxon>Bacteria</taxon>
        <taxon>Pseudomonadati</taxon>
        <taxon>Bacteroidota</taxon>
        <taxon>Cytophagia</taxon>
        <taxon>Cytophagales</taxon>
        <taxon>Leadbetterellaceae</taxon>
        <taxon>Emticicia</taxon>
    </lineage>
</organism>
<dbReference type="RefSeq" id="WP_188764743.1">
    <property type="nucleotide sequence ID" value="NZ_BMKK01000001.1"/>
</dbReference>
<name>A0A916YJT6_9BACT</name>
<protein>
    <recommendedName>
        <fullName evidence="1">DinB-like domain-containing protein</fullName>
    </recommendedName>
</protein>
<dbReference type="SUPFAM" id="SSF109854">
    <property type="entry name" value="DinB/YfiT-like putative metalloenzymes"/>
    <property type="match status" value="1"/>
</dbReference>
<dbReference type="Pfam" id="PF12867">
    <property type="entry name" value="DinB_2"/>
    <property type="match status" value="1"/>
</dbReference>
<comment type="caution">
    <text evidence="2">The sequence shown here is derived from an EMBL/GenBank/DDBJ whole genome shotgun (WGS) entry which is preliminary data.</text>
</comment>
<sequence length="173" mass="19720">MKFSIDKSIEMLERTPSAISHLLQGLSPEWTSVNEGGETWSVYDVIGHLIHGDKTDWMARAILILSDNSEKTFKPFDRFAQFESSKGKSLAELLAEFIIIRSTNIEKLKSLNITEQDLCKTGEHPIFGTVTLSQLLATWVTHDLDHISQISRVMAKQYKDEVGPWIEFLKILR</sequence>
<dbReference type="InterPro" id="IPR034660">
    <property type="entry name" value="DinB/YfiT-like"/>
</dbReference>
<accession>A0A916YJT6</accession>
<dbReference type="EMBL" id="BMKK01000001">
    <property type="protein sequence ID" value="GGD46496.1"/>
    <property type="molecule type" value="Genomic_DNA"/>
</dbReference>
<proteinExistence type="predicted"/>
<dbReference type="AlphaFoldDB" id="A0A916YJT6"/>
<keyword evidence="3" id="KW-1185">Reference proteome</keyword>
<reference evidence="2" key="2">
    <citation type="submission" date="2020-09" db="EMBL/GenBank/DDBJ databases">
        <authorList>
            <person name="Sun Q."/>
            <person name="Zhou Y."/>
        </authorList>
    </citation>
    <scope>NUCLEOTIDE SEQUENCE</scope>
    <source>
        <strain evidence="2">CGMCC 1.15958</strain>
    </source>
</reference>
<evidence type="ECO:0000313" key="3">
    <source>
        <dbReference type="Proteomes" id="UP000609064"/>
    </source>
</evidence>
<reference evidence="2" key="1">
    <citation type="journal article" date="2014" name="Int. J. Syst. Evol. Microbiol.">
        <title>Complete genome sequence of Corynebacterium casei LMG S-19264T (=DSM 44701T), isolated from a smear-ripened cheese.</title>
        <authorList>
            <consortium name="US DOE Joint Genome Institute (JGI-PGF)"/>
            <person name="Walter F."/>
            <person name="Albersmeier A."/>
            <person name="Kalinowski J."/>
            <person name="Ruckert C."/>
        </authorList>
    </citation>
    <scope>NUCLEOTIDE SEQUENCE</scope>
    <source>
        <strain evidence="2">CGMCC 1.15958</strain>
    </source>
</reference>
<dbReference type="InterPro" id="IPR024775">
    <property type="entry name" value="DinB-like"/>
</dbReference>
<gene>
    <name evidence="2" type="ORF">GCM10011514_08180</name>
</gene>
<evidence type="ECO:0000313" key="2">
    <source>
        <dbReference type="EMBL" id="GGD46496.1"/>
    </source>
</evidence>
<evidence type="ECO:0000259" key="1">
    <source>
        <dbReference type="Pfam" id="PF12867"/>
    </source>
</evidence>
<dbReference type="Gene3D" id="1.20.120.450">
    <property type="entry name" value="dinb family like domain"/>
    <property type="match status" value="1"/>
</dbReference>
<feature type="domain" description="DinB-like" evidence="1">
    <location>
        <begin position="12"/>
        <end position="150"/>
    </location>
</feature>
<dbReference type="Proteomes" id="UP000609064">
    <property type="component" value="Unassembled WGS sequence"/>
</dbReference>